<dbReference type="Pfam" id="PF07609">
    <property type="entry name" value="DUF1572"/>
    <property type="match status" value="1"/>
</dbReference>
<dbReference type="AlphaFoldDB" id="K9ZYP2"/>
<dbReference type="SUPFAM" id="SSF109854">
    <property type="entry name" value="DinB/YfiT-like putative metalloenzymes"/>
    <property type="match status" value="1"/>
</dbReference>
<gene>
    <name evidence="1" type="ordered locus">Deipe_1213</name>
</gene>
<dbReference type="KEGG" id="dpd:Deipe_1213"/>
<proteinExistence type="predicted"/>
<organism evidence="1 2">
    <name type="scientific">Deinococcus peraridilitoris (strain DSM 19664 / LMG 22246 / CIP 109416 / KR-200)</name>
    <dbReference type="NCBI Taxonomy" id="937777"/>
    <lineage>
        <taxon>Bacteria</taxon>
        <taxon>Thermotogati</taxon>
        <taxon>Deinococcota</taxon>
        <taxon>Deinococci</taxon>
        <taxon>Deinococcales</taxon>
        <taxon>Deinococcaceae</taxon>
        <taxon>Deinococcus</taxon>
    </lineage>
</organism>
<name>K9ZYP2_DEIPD</name>
<reference evidence="2" key="1">
    <citation type="submission" date="2012-03" db="EMBL/GenBank/DDBJ databases">
        <title>Complete sequence of chromosome of Deinococcus peraridilitoris DSM 19664.</title>
        <authorList>
            <person name="Lucas S."/>
            <person name="Copeland A."/>
            <person name="Lapidus A."/>
            <person name="Glavina del Rio T."/>
            <person name="Dalin E."/>
            <person name="Tice H."/>
            <person name="Bruce D."/>
            <person name="Goodwin L."/>
            <person name="Pitluck S."/>
            <person name="Peters L."/>
            <person name="Mikhailova N."/>
            <person name="Lu M."/>
            <person name="Kyrpides N."/>
            <person name="Mavromatis K."/>
            <person name="Ivanova N."/>
            <person name="Brettin T."/>
            <person name="Detter J.C."/>
            <person name="Han C."/>
            <person name="Larimer F."/>
            <person name="Land M."/>
            <person name="Hauser L."/>
            <person name="Markowitz V."/>
            <person name="Cheng J.-F."/>
            <person name="Hugenholtz P."/>
            <person name="Woyke T."/>
            <person name="Wu D."/>
            <person name="Pukall R."/>
            <person name="Steenblock K."/>
            <person name="Brambilla E."/>
            <person name="Klenk H.-P."/>
            <person name="Eisen J.A."/>
        </authorList>
    </citation>
    <scope>NUCLEOTIDE SEQUENCE [LARGE SCALE GENOMIC DNA]</scope>
    <source>
        <strain evidence="2">DSM 19664 / LMG 22246 / CIP 109416 / KR-200</strain>
    </source>
</reference>
<evidence type="ECO:0000313" key="1">
    <source>
        <dbReference type="EMBL" id="AFZ66768.1"/>
    </source>
</evidence>
<dbReference type="InterPro" id="IPR034660">
    <property type="entry name" value="DinB/YfiT-like"/>
</dbReference>
<dbReference type="PATRIC" id="fig|937777.3.peg.1215"/>
<dbReference type="eggNOG" id="COG2318">
    <property type="taxonomic scope" value="Bacteria"/>
</dbReference>
<dbReference type="HOGENOM" id="CLU_112806_0_0_0"/>
<evidence type="ECO:0008006" key="3">
    <source>
        <dbReference type="Google" id="ProtNLM"/>
    </source>
</evidence>
<evidence type="ECO:0000313" key="2">
    <source>
        <dbReference type="Proteomes" id="UP000010467"/>
    </source>
</evidence>
<dbReference type="InterPro" id="IPR011466">
    <property type="entry name" value="DUF1572"/>
</dbReference>
<dbReference type="RefSeq" id="WP_015235076.1">
    <property type="nucleotide sequence ID" value="NC_019793.1"/>
</dbReference>
<dbReference type="STRING" id="937777.Deipe_1213"/>
<keyword evidence="2" id="KW-1185">Reference proteome</keyword>
<dbReference type="Gene3D" id="1.20.120.450">
    <property type="entry name" value="dinb family like domain"/>
    <property type="match status" value="1"/>
</dbReference>
<dbReference type="OrthoDB" id="68731at2"/>
<dbReference type="Proteomes" id="UP000010467">
    <property type="component" value="Chromosome"/>
</dbReference>
<sequence length="184" mass="20019">MTDLGALFLHETTARLRSVKALGEGALQQLSDDDLHAVPGAESNSAAVLVQHLHGNMRSRWARFPDEDGESGQRRRDAEFEDAGLARAELLALWEAGWQIFFTALARTAPEDLARTITIRGEAHTVLAAIQRQVAHYSGHVYQLVYLAKLLRGGQWQTLSIPRGGSQAYNEAMGLPAADPPGPA</sequence>
<dbReference type="EMBL" id="CP003382">
    <property type="protein sequence ID" value="AFZ66768.1"/>
    <property type="molecule type" value="Genomic_DNA"/>
</dbReference>
<protein>
    <recommendedName>
        <fullName evidence="3">DinB-like domain-containing protein</fullName>
    </recommendedName>
</protein>
<accession>K9ZYP2</accession>